<name>A0A2S5G8L9_9BACL</name>
<evidence type="ECO:0000313" key="3">
    <source>
        <dbReference type="Proteomes" id="UP000239047"/>
    </source>
</evidence>
<feature type="region of interest" description="Disordered" evidence="1">
    <location>
        <begin position="188"/>
        <end position="207"/>
    </location>
</feature>
<dbReference type="InterPro" id="IPR007396">
    <property type="entry name" value="TR_PAI2-type"/>
</dbReference>
<dbReference type="Proteomes" id="UP000239047">
    <property type="component" value="Unassembled WGS sequence"/>
</dbReference>
<evidence type="ECO:0000313" key="2">
    <source>
        <dbReference type="EMBL" id="PPA69346.1"/>
    </source>
</evidence>
<keyword evidence="2" id="KW-0645">Protease</keyword>
<keyword evidence="2" id="KW-0378">Hydrolase</keyword>
<dbReference type="OrthoDB" id="9794948at2"/>
<reference evidence="2 3" key="1">
    <citation type="submission" date="2018-02" db="EMBL/GenBank/DDBJ databases">
        <title>Jeotgalibacillus proteolyticum sp. nov. a protease producing bacterium isolated from ocean sediments of Laizhou Bay.</title>
        <authorList>
            <person name="Li Y."/>
        </authorList>
    </citation>
    <scope>NUCLEOTIDE SEQUENCE [LARGE SCALE GENOMIC DNA]</scope>
    <source>
        <strain evidence="2 3">22-7</strain>
    </source>
</reference>
<organism evidence="2 3">
    <name type="scientific">Jeotgalibacillus proteolyticus</name>
    <dbReference type="NCBI Taxonomy" id="2082395"/>
    <lineage>
        <taxon>Bacteria</taxon>
        <taxon>Bacillati</taxon>
        <taxon>Bacillota</taxon>
        <taxon>Bacilli</taxon>
        <taxon>Bacillales</taxon>
        <taxon>Caryophanaceae</taxon>
        <taxon>Jeotgalibacillus</taxon>
    </lineage>
</organism>
<dbReference type="PANTHER" id="PTHR35802">
    <property type="entry name" value="PROTEASE SYNTHASE AND SPORULATION PROTEIN PAI 2"/>
    <property type="match status" value="1"/>
</dbReference>
<dbReference type="Pfam" id="PF04299">
    <property type="entry name" value="FMN_bind_2"/>
    <property type="match status" value="1"/>
</dbReference>
<dbReference type="PANTHER" id="PTHR35802:SF1">
    <property type="entry name" value="PROTEASE SYNTHASE AND SPORULATION PROTEIN PAI 2"/>
    <property type="match status" value="1"/>
</dbReference>
<dbReference type="PIRSF" id="PIRSF010372">
    <property type="entry name" value="PaiB"/>
    <property type="match status" value="1"/>
</dbReference>
<comment type="caution">
    <text evidence="2">The sequence shown here is derived from an EMBL/GenBank/DDBJ whole genome shotgun (WGS) entry which is preliminary data.</text>
</comment>
<dbReference type="Gene3D" id="2.30.110.10">
    <property type="entry name" value="Electron Transport, Fmn-binding Protein, Chain A"/>
    <property type="match status" value="1"/>
</dbReference>
<dbReference type="InterPro" id="IPR012349">
    <property type="entry name" value="Split_barrel_FMN-bd"/>
</dbReference>
<keyword evidence="3" id="KW-1185">Reference proteome</keyword>
<evidence type="ECO:0000256" key="1">
    <source>
        <dbReference type="SAM" id="MobiDB-lite"/>
    </source>
</evidence>
<dbReference type="AlphaFoldDB" id="A0A2S5G8L9"/>
<proteinExistence type="predicted"/>
<dbReference type="GO" id="GO:0006508">
    <property type="term" value="P:proteolysis"/>
    <property type="evidence" value="ECO:0007669"/>
    <property type="project" value="UniProtKB-KW"/>
</dbReference>
<dbReference type="SUPFAM" id="SSF50475">
    <property type="entry name" value="FMN-binding split barrel"/>
    <property type="match status" value="1"/>
</dbReference>
<gene>
    <name evidence="2" type="ORF">C4B60_16250</name>
</gene>
<dbReference type="RefSeq" id="WP_104059084.1">
    <property type="nucleotide sequence ID" value="NZ_PREZ01000006.1"/>
</dbReference>
<dbReference type="EMBL" id="PREZ01000006">
    <property type="protein sequence ID" value="PPA69346.1"/>
    <property type="molecule type" value="Genomic_DNA"/>
</dbReference>
<sequence>MYIPKHFKVSDAEEIREFVQQNSFATLVTTKKGKPIATHLPMQLIKENNDYYITGHMAYGNPQWRTFVDSEDVLVMFQGPHAYISSSWYEQENVPTWNYQAVHIYGPARILEVEELKQDLAQLLQQYEKHRENPVLWDKLSPSLLEKELKGIVGFKIKVREVQAAYKLSQNRNERDYLNITEQLKKEGNPDSKQMAELMQQRSNTQL</sequence>
<accession>A0A2S5G8L9</accession>
<protein>
    <submittedName>
        <fullName evidence="2">Protease</fullName>
    </submittedName>
</protein>
<dbReference type="GO" id="GO:0008233">
    <property type="term" value="F:peptidase activity"/>
    <property type="evidence" value="ECO:0007669"/>
    <property type="project" value="UniProtKB-KW"/>
</dbReference>